<dbReference type="Gene3D" id="3.40.630.30">
    <property type="match status" value="1"/>
</dbReference>
<protein>
    <submittedName>
        <fullName evidence="1">GNAT family N-acetyltransferase</fullName>
        <ecNumber evidence="1">2.3.1.-</ecNumber>
    </submittedName>
</protein>
<keyword evidence="2" id="KW-1185">Reference proteome</keyword>
<dbReference type="EMBL" id="JAVBIK010000001">
    <property type="protein sequence ID" value="MDT7520062.1"/>
    <property type="molecule type" value="Genomic_DNA"/>
</dbReference>
<keyword evidence="1" id="KW-0012">Acyltransferase</keyword>
<comment type="caution">
    <text evidence="1">The sequence shown here is derived from an EMBL/GenBank/DDBJ whole genome shotgun (WGS) entry which is preliminary data.</text>
</comment>
<dbReference type="RefSeq" id="WP_313875701.1">
    <property type="nucleotide sequence ID" value="NZ_JAVBIK010000001.1"/>
</dbReference>
<evidence type="ECO:0000313" key="1">
    <source>
        <dbReference type="EMBL" id="MDT7520062.1"/>
    </source>
</evidence>
<organism evidence="1 2">
    <name type="scientific">Rhodoferax potami</name>
    <dbReference type="NCBI Taxonomy" id="3068338"/>
    <lineage>
        <taxon>Bacteria</taxon>
        <taxon>Pseudomonadati</taxon>
        <taxon>Pseudomonadota</taxon>
        <taxon>Betaproteobacteria</taxon>
        <taxon>Burkholderiales</taxon>
        <taxon>Comamonadaceae</taxon>
        <taxon>Rhodoferax</taxon>
    </lineage>
</organism>
<dbReference type="Pfam" id="PF13527">
    <property type="entry name" value="Acetyltransf_9"/>
    <property type="match status" value="1"/>
</dbReference>
<dbReference type="EC" id="2.3.1.-" evidence="1"/>
<gene>
    <name evidence="1" type="ORF">RAE19_15320</name>
</gene>
<reference evidence="1 2" key="1">
    <citation type="submission" date="2023-08" db="EMBL/GenBank/DDBJ databases">
        <title>Rhodoferax potami sp. nov. and Rhodoferax mekongensis sp. nov., isolated from the Mekong River in Thailand.</title>
        <authorList>
            <person name="Kitikhun S."/>
            <person name="Charoenyingcharoen P."/>
            <person name="Siriarchawattana P."/>
            <person name="Likhitrattanapisal S."/>
            <person name="Nilsakha T."/>
            <person name="Chanpet A."/>
            <person name="Rattanawaree P."/>
            <person name="Ingsriswang S."/>
        </authorList>
    </citation>
    <scope>NUCLEOTIDE SEQUENCE [LARGE SCALE GENOMIC DNA]</scope>
    <source>
        <strain evidence="1 2">TBRC 17660</strain>
    </source>
</reference>
<accession>A0ABU3KQM7</accession>
<proteinExistence type="predicted"/>
<dbReference type="GO" id="GO:0016746">
    <property type="term" value="F:acyltransferase activity"/>
    <property type="evidence" value="ECO:0007669"/>
    <property type="project" value="UniProtKB-KW"/>
</dbReference>
<dbReference type="Proteomes" id="UP001321700">
    <property type="component" value="Unassembled WGS sequence"/>
</dbReference>
<dbReference type="InterPro" id="IPR016181">
    <property type="entry name" value="Acyl_CoA_acyltransferase"/>
</dbReference>
<sequence>MKNFTVTRKQDLLEHRPAIEELFFNSFGQRAIGDIWDWAYLDNPNGEPVVSLSYDEGRLVGHYAIVPMPLSRGDVRKQSYISMTTMVAESHRKFGLFTQLAQENYRIAAEGGANFVFGFPNSQSIPGFRKRLDWTLPESDYVATVAKATLLAAAKAVNFDKTGLLGLDLNDPVIRAWRLSRPGATYTFEKGLAFKRHQDAVDLLWWEEPEALASLPDDASINVLVSASSGLEPNRQFDYQFGGIGLRSAFDASAINREMAISDLF</sequence>
<keyword evidence="1" id="KW-0808">Transferase</keyword>
<evidence type="ECO:0000313" key="2">
    <source>
        <dbReference type="Proteomes" id="UP001321700"/>
    </source>
</evidence>
<dbReference type="SUPFAM" id="SSF55729">
    <property type="entry name" value="Acyl-CoA N-acyltransferases (Nat)"/>
    <property type="match status" value="1"/>
</dbReference>
<name>A0ABU3KQM7_9BURK</name>